<keyword evidence="3" id="KW-1185">Reference proteome</keyword>
<dbReference type="PANTHER" id="PTHR43194:SF2">
    <property type="entry name" value="PEROXISOMAL MEMBRANE PROTEIN LPX1"/>
    <property type="match status" value="1"/>
</dbReference>
<dbReference type="InterPro" id="IPR000073">
    <property type="entry name" value="AB_hydrolase_1"/>
</dbReference>
<dbReference type="PRINTS" id="PR00111">
    <property type="entry name" value="ABHYDROLASE"/>
</dbReference>
<comment type="caution">
    <text evidence="2">The sequence shown here is derived from an EMBL/GenBank/DDBJ whole genome shotgun (WGS) entry which is preliminary data.</text>
</comment>
<keyword evidence="2" id="KW-0378">Hydrolase</keyword>
<reference evidence="2 3" key="1">
    <citation type="submission" date="2018-05" db="EMBL/GenBank/DDBJ databases">
        <title>Chitinophaga sp. K3CV102501T nov., isolated from isolated from a monsoon evergreen broad-leaved forest soil.</title>
        <authorList>
            <person name="Lv Y."/>
        </authorList>
    </citation>
    <scope>NUCLEOTIDE SEQUENCE [LARGE SCALE GENOMIC DNA]</scope>
    <source>
        <strain evidence="2 3">GDMCC 1.1325</strain>
    </source>
</reference>
<dbReference type="Gene3D" id="3.40.50.1820">
    <property type="entry name" value="alpha/beta hydrolase"/>
    <property type="match status" value="1"/>
</dbReference>
<evidence type="ECO:0000313" key="3">
    <source>
        <dbReference type="Proteomes" id="UP000253410"/>
    </source>
</evidence>
<name>A0A365XU33_9BACT</name>
<gene>
    <name evidence="2" type="ORF">DF182_25595</name>
</gene>
<accession>A0A365XU33</accession>
<dbReference type="EMBL" id="QFFJ01000002">
    <property type="protein sequence ID" value="RBL89859.1"/>
    <property type="molecule type" value="Genomic_DNA"/>
</dbReference>
<dbReference type="OrthoDB" id="9799612at2"/>
<dbReference type="Proteomes" id="UP000253410">
    <property type="component" value="Unassembled WGS sequence"/>
</dbReference>
<dbReference type="InterPro" id="IPR050228">
    <property type="entry name" value="Carboxylesterase_BioH"/>
</dbReference>
<organism evidence="2 3">
    <name type="scientific">Chitinophaga flava</name>
    <dbReference type="NCBI Taxonomy" id="2259036"/>
    <lineage>
        <taxon>Bacteria</taxon>
        <taxon>Pseudomonadati</taxon>
        <taxon>Bacteroidota</taxon>
        <taxon>Chitinophagia</taxon>
        <taxon>Chitinophagales</taxon>
        <taxon>Chitinophagaceae</taxon>
        <taxon>Chitinophaga</taxon>
    </lineage>
</organism>
<evidence type="ECO:0000313" key="2">
    <source>
        <dbReference type="EMBL" id="RBL89859.1"/>
    </source>
</evidence>
<dbReference type="PANTHER" id="PTHR43194">
    <property type="entry name" value="HYDROLASE ALPHA/BETA FOLD FAMILY"/>
    <property type="match status" value="1"/>
</dbReference>
<dbReference type="RefSeq" id="WP_113618608.1">
    <property type="nucleotide sequence ID" value="NZ_QFFJ01000002.1"/>
</dbReference>
<sequence>MANWQTGVCETNNISIHYTRTGGDKPPLILLHGLMTNGLCWTGLAHALEEEYDVIMPDARGHGSSSTPDHGYRYEDHANDVAGLIKTLRLPPPLLLGHSMGGMTAAVVASRKPNLLAGLVLADPTFLNPAVQREVRDSDVADQHRKVLNMSLEQIIAEARTRHTKRSPETIELFARARLQTSMAAFDVLTPPNPDYRQLVINIDIPGLLVFGDRGVVSAAVAEELQRVNSRLQIEQIMEAGHSVHMDQPERFAAIVKKFLGSIDIVPATDRTDRT</sequence>
<dbReference type="AlphaFoldDB" id="A0A365XU33"/>
<protein>
    <submittedName>
        <fullName evidence="2">Alpha/beta hydrolase</fullName>
    </submittedName>
</protein>
<proteinExistence type="predicted"/>
<dbReference type="Pfam" id="PF00561">
    <property type="entry name" value="Abhydrolase_1"/>
    <property type="match status" value="1"/>
</dbReference>
<evidence type="ECO:0000259" key="1">
    <source>
        <dbReference type="Pfam" id="PF00561"/>
    </source>
</evidence>
<feature type="domain" description="AB hydrolase-1" evidence="1">
    <location>
        <begin position="26"/>
        <end position="248"/>
    </location>
</feature>
<dbReference type="GO" id="GO:0016787">
    <property type="term" value="F:hydrolase activity"/>
    <property type="evidence" value="ECO:0007669"/>
    <property type="project" value="UniProtKB-KW"/>
</dbReference>
<dbReference type="InterPro" id="IPR029058">
    <property type="entry name" value="AB_hydrolase_fold"/>
</dbReference>
<dbReference type="SUPFAM" id="SSF53474">
    <property type="entry name" value="alpha/beta-Hydrolases"/>
    <property type="match status" value="1"/>
</dbReference>